<accession>A0A9P1D1K6</accession>
<dbReference type="Pfam" id="PF00646">
    <property type="entry name" value="F-box"/>
    <property type="match status" value="1"/>
</dbReference>
<dbReference type="EMBL" id="CAMXCT020002838">
    <property type="protein sequence ID" value="CAL1154168.1"/>
    <property type="molecule type" value="Genomic_DNA"/>
</dbReference>
<organism evidence="2">
    <name type="scientific">Cladocopium goreaui</name>
    <dbReference type="NCBI Taxonomy" id="2562237"/>
    <lineage>
        <taxon>Eukaryota</taxon>
        <taxon>Sar</taxon>
        <taxon>Alveolata</taxon>
        <taxon>Dinophyceae</taxon>
        <taxon>Suessiales</taxon>
        <taxon>Symbiodiniaceae</taxon>
        <taxon>Cladocopium</taxon>
    </lineage>
</organism>
<evidence type="ECO:0000313" key="3">
    <source>
        <dbReference type="EMBL" id="CAL1154168.1"/>
    </source>
</evidence>
<name>A0A9P1D1K6_9DINO</name>
<dbReference type="InterPro" id="IPR036047">
    <property type="entry name" value="F-box-like_dom_sf"/>
</dbReference>
<dbReference type="Proteomes" id="UP001152797">
    <property type="component" value="Unassembled WGS sequence"/>
</dbReference>
<sequence length="408" mass="45360">MLAAFEADSLADGDSSPRAAVVCERLGHWVSNLDGKNLGFVVSDTKKFWKLSDGKVVQKAAHGKKWQWMDKAPTPAATPTGSFSNTCSSPEVSFVLPPAMTSPKSGGYSPRKATVRLGANIRGVGGALWGRVVAEEFQGWRLDTGHIAKKVSENVQWRWDDTYAIHVELEGLELPPSADLEDHTGWDGLPQAVLFHIYEWLSLRSALRAAASSRRWAQSAVALPVELPPPQVDALLQFCLLQVLQAFDETRLPLPMTAIYAEMRAAARKALAGTSARHRMESMVLQSVGRSCLSAQKDLLAGLAAGRCHRHHISWMPDVKTSGHRTLERMARHFHSMDLIEVTKQRWHKRIHHSPNTRTCIELLLTGVNRSHPLFLEHEAWALQKTTEGTEFCTQEAADQVDWQGRFT</sequence>
<evidence type="ECO:0000313" key="2">
    <source>
        <dbReference type="EMBL" id="CAI4000793.1"/>
    </source>
</evidence>
<proteinExistence type="predicted"/>
<keyword evidence="4" id="KW-1185">Reference proteome</keyword>
<dbReference type="EMBL" id="CAMXCT010002838">
    <property type="protein sequence ID" value="CAI4000793.1"/>
    <property type="molecule type" value="Genomic_DNA"/>
</dbReference>
<dbReference type="SUPFAM" id="SSF81383">
    <property type="entry name" value="F-box domain"/>
    <property type="match status" value="1"/>
</dbReference>
<gene>
    <name evidence="2" type="ORF">C1SCF055_LOCUS26884</name>
</gene>
<feature type="domain" description="F-box" evidence="1">
    <location>
        <begin position="186"/>
        <end position="218"/>
    </location>
</feature>
<protein>
    <recommendedName>
        <fullName evidence="1">F-box domain-containing protein</fullName>
    </recommendedName>
</protein>
<dbReference type="OrthoDB" id="432530at2759"/>
<comment type="caution">
    <text evidence="2">The sequence shown here is derived from an EMBL/GenBank/DDBJ whole genome shotgun (WGS) entry which is preliminary data.</text>
</comment>
<dbReference type="EMBL" id="CAMXCT030002838">
    <property type="protein sequence ID" value="CAL4788105.1"/>
    <property type="molecule type" value="Genomic_DNA"/>
</dbReference>
<dbReference type="AlphaFoldDB" id="A0A9P1D1K6"/>
<reference evidence="3" key="2">
    <citation type="submission" date="2024-04" db="EMBL/GenBank/DDBJ databases">
        <authorList>
            <person name="Chen Y."/>
            <person name="Shah S."/>
            <person name="Dougan E. K."/>
            <person name="Thang M."/>
            <person name="Chan C."/>
        </authorList>
    </citation>
    <scope>NUCLEOTIDE SEQUENCE [LARGE SCALE GENOMIC DNA]</scope>
</reference>
<dbReference type="InterPro" id="IPR001810">
    <property type="entry name" value="F-box_dom"/>
</dbReference>
<evidence type="ECO:0000259" key="1">
    <source>
        <dbReference type="Pfam" id="PF00646"/>
    </source>
</evidence>
<reference evidence="2" key="1">
    <citation type="submission" date="2022-10" db="EMBL/GenBank/DDBJ databases">
        <authorList>
            <person name="Chen Y."/>
            <person name="Dougan E. K."/>
            <person name="Chan C."/>
            <person name="Rhodes N."/>
            <person name="Thang M."/>
        </authorList>
    </citation>
    <scope>NUCLEOTIDE SEQUENCE</scope>
</reference>
<evidence type="ECO:0000313" key="4">
    <source>
        <dbReference type="Proteomes" id="UP001152797"/>
    </source>
</evidence>